<feature type="compositionally biased region" description="Basic residues" evidence="2">
    <location>
        <begin position="628"/>
        <end position="637"/>
    </location>
</feature>
<dbReference type="GO" id="GO:0005783">
    <property type="term" value="C:endoplasmic reticulum"/>
    <property type="evidence" value="ECO:0007669"/>
    <property type="project" value="TreeGrafter"/>
</dbReference>
<sequence>MEKLVCVFLLSLFLCTSCETCDGDSSQCDGDSKEEGCGCKVNRDSTKYSSNEHNEKADEQHVNIPSDIPRTNEMLFIERGTFTMGTDEPVFPVDGEGPARKVTVYGFYLDKHEVSNAEFQRFVAETKYVTEAESFGNSFCLENYVSEEVLKNVTQSVAAAPWWVPINGADWRHPNGPDSSIKDIMDHPVVHVSWNDAVKYCEWAGKRLPTEAEFERACKGNLKSRLFPWGNKEEPKGKHWMNIWHGKFPSENTADDGYHTTAPVTEFPEQNIFGVKNIIGNVWEWTQDWWETKFTPTPKKNPKGPRFGTDKVKKGGSYMCHKNYCYRYRCDARSQNTPDSSAVNLGFRCASDTLPSYLNDINLVQEEVLLDEDNICNIVARFFILGQEPSAETMTSFQTIFLILLVEIVSFSGVAARRYSRSARYRSYYSGSSTEEDNTVAIIVVCSILGFFAIVTIVLLLRTKYCPFWSPKEAISDCTSDWKRCRTGEKNERKMHVSAVSPTVQLREKEKRKSNWAPIKRHMSDLKIVMQTPKPVLLKRESKELEKNISLYESNPMHYRNFMEPPPAYEYLDPPPETKKQDESDFLQNRQRISRISRTISALRIEKVREEAKKSQEKSQEKSAPNGRRLKRVHSAL</sequence>
<dbReference type="Gene3D" id="3.90.1580.10">
    <property type="entry name" value="paralog of FGE (formylglycine-generating enzyme)"/>
    <property type="match status" value="1"/>
</dbReference>
<keyword evidence="3" id="KW-0472">Membrane</keyword>
<feature type="transmembrane region" description="Helical" evidence="3">
    <location>
        <begin position="440"/>
        <end position="461"/>
    </location>
</feature>
<dbReference type="PANTHER" id="PTHR23150:SF19">
    <property type="entry name" value="FORMYLGLYCINE-GENERATING ENZYME"/>
    <property type="match status" value="1"/>
</dbReference>
<dbReference type="Pfam" id="PF03781">
    <property type="entry name" value="FGE-sulfatase"/>
    <property type="match status" value="1"/>
</dbReference>
<evidence type="ECO:0000313" key="6">
    <source>
        <dbReference type="EnsemblMetazoa" id="G30179.9:cds"/>
    </source>
</evidence>
<keyword evidence="3" id="KW-0812">Transmembrane</keyword>
<dbReference type="GO" id="GO:0120147">
    <property type="term" value="F:formylglycine-generating oxidase activity"/>
    <property type="evidence" value="ECO:0007669"/>
    <property type="project" value="TreeGrafter"/>
</dbReference>
<dbReference type="SUPFAM" id="SSF56436">
    <property type="entry name" value="C-type lectin-like"/>
    <property type="match status" value="1"/>
</dbReference>
<feature type="domain" description="Sulfatase-modifying factor enzyme-like" evidence="5">
    <location>
        <begin position="71"/>
        <end position="350"/>
    </location>
</feature>
<feature type="chain" id="PRO_5036459143" description="Sulfatase-modifying factor enzyme-like domain-containing protein" evidence="4">
    <location>
        <begin position="21"/>
        <end position="637"/>
    </location>
</feature>
<dbReference type="InterPro" id="IPR051043">
    <property type="entry name" value="Sulfatase_Mod_Factor_Kinase"/>
</dbReference>
<dbReference type="EnsemblMetazoa" id="G30179.9">
    <property type="protein sequence ID" value="G30179.9:cds"/>
    <property type="gene ID" value="G30179"/>
</dbReference>
<accession>A0A8W8LWU4</accession>
<evidence type="ECO:0000313" key="7">
    <source>
        <dbReference type="Proteomes" id="UP000005408"/>
    </source>
</evidence>
<proteinExistence type="inferred from homology"/>
<feature type="signal peptide" evidence="4">
    <location>
        <begin position="1"/>
        <end position="20"/>
    </location>
</feature>
<reference evidence="6" key="1">
    <citation type="submission" date="2022-08" db="UniProtKB">
        <authorList>
            <consortium name="EnsemblMetazoa"/>
        </authorList>
    </citation>
    <scope>IDENTIFICATION</scope>
    <source>
        <strain evidence="6">05x7-T-G4-1.051#20</strain>
    </source>
</reference>
<comment type="similarity">
    <text evidence="1">Belongs to the sulfatase-modifying factor family.</text>
</comment>
<name>A0A8W8LWU4_MAGGI</name>
<evidence type="ECO:0000256" key="4">
    <source>
        <dbReference type="SAM" id="SignalP"/>
    </source>
</evidence>
<protein>
    <recommendedName>
        <fullName evidence="5">Sulfatase-modifying factor enzyme-like domain-containing protein</fullName>
    </recommendedName>
</protein>
<dbReference type="InterPro" id="IPR042095">
    <property type="entry name" value="SUMF_sf"/>
</dbReference>
<keyword evidence="4" id="KW-0732">Signal</keyword>
<keyword evidence="3" id="KW-1133">Transmembrane helix</keyword>
<dbReference type="AlphaFoldDB" id="A0A8W8LWU4"/>
<feature type="compositionally biased region" description="Basic and acidic residues" evidence="2">
    <location>
        <begin position="610"/>
        <end position="621"/>
    </location>
</feature>
<evidence type="ECO:0000256" key="1">
    <source>
        <dbReference type="ARBA" id="ARBA00005310"/>
    </source>
</evidence>
<feature type="region of interest" description="Disordered" evidence="2">
    <location>
        <begin position="610"/>
        <end position="637"/>
    </location>
</feature>
<dbReference type="Proteomes" id="UP000005408">
    <property type="component" value="Unassembled WGS sequence"/>
</dbReference>
<evidence type="ECO:0000259" key="5">
    <source>
        <dbReference type="Pfam" id="PF03781"/>
    </source>
</evidence>
<dbReference type="PANTHER" id="PTHR23150">
    <property type="entry name" value="SULFATASE MODIFYING FACTOR 1, 2"/>
    <property type="match status" value="1"/>
</dbReference>
<dbReference type="InterPro" id="IPR005532">
    <property type="entry name" value="SUMF_dom"/>
</dbReference>
<feature type="transmembrane region" description="Helical" evidence="3">
    <location>
        <begin position="400"/>
        <end position="419"/>
    </location>
</feature>
<keyword evidence="7" id="KW-1185">Reference proteome</keyword>
<evidence type="ECO:0000256" key="2">
    <source>
        <dbReference type="SAM" id="MobiDB-lite"/>
    </source>
</evidence>
<evidence type="ECO:0000256" key="3">
    <source>
        <dbReference type="SAM" id="Phobius"/>
    </source>
</evidence>
<dbReference type="InterPro" id="IPR016187">
    <property type="entry name" value="CTDL_fold"/>
</dbReference>
<organism evidence="6 7">
    <name type="scientific">Magallana gigas</name>
    <name type="common">Pacific oyster</name>
    <name type="synonym">Crassostrea gigas</name>
    <dbReference type="NCBI Taxonomy" id="29159"/>
    <lineage>
        <taxon>Eukaryota</taxon>
        <taxon>Metazoa</taxon>
        <taxon>Spiralia</taxon>
        <taxon>Lophotrochozoa</taxon>
        <taxon>Mollusca</taxon>
        <taxon>Bivalvia</taxon>
        <taxon>Autobranchia</taxon>
        <taxon>Pteriomorphia</taxon>
        <taxon>Ostreida</taxon>
        <taxon>Ostreoidea</taxon>
        <taxon>Ostreidae</taxon>
        <taxon>Magallana</taxon>
    </lineage>
</organism>